<organism evidence="1">
    <name type="scientific">marine metagenome</name>
    <dbReference type="NCBI Taxonomy" id="408172"/>
    <lineage>
        <taxon>unclassified sequences</taxon>
        <taxon>metagenomes</taxon>
        <taxon>ecological metagenomes</taxon>
    </lineage>
</organism>
<name>A0A382W6J4_9ZZZZ</name>
<feature type="non-terminal residue" evidence="1">
    <location>
        <position position="87"/>
    </location>
</feature>
<sequence>MSSSELIRVLVTQPFAPKLIQSIQSISSRLKIKHIPTKNPEDLKKYWATVEVLYTAKLVPKPEQAPCLSWIQAHFAGIEHLLQHPIT</sequence>
<dbReference type="AlphaFoldDB" id="A0A382W6J4"/>
<dbReference type="EMBL" id="UINC01157464">
    <property type="protein sequence ID" value="SVD54466.1"/>
    <property type="molecule type" value="Genomic_DNA"/>
</dbReference>
<accession>A0A382W6J4</accession>
<feature type="non-terminal residue" evidence="1">
    <location>
        <position position="1"/>
    </location>
</feature>
<dbReference type="Gene3D" id="3.40.50.720">
    <property type="entry name" value="NAD(P)-binding Rossmann-like Domain"/>
    <property type="match status" value="1"/>
</dbReference>
<evidence type="ECO:0000313" key="1">
    <source>
        <dbReference type="EMBL" id="SVD54466.1"/>
    </source>
</evidence>
<gene>
    <name evidence="1" type="ORF">METZ01_LOCUS407320</name>
</gene>
<protein>
    <submittedName>
        <fullName evidence="1">Uncharacterized protein</fullName>
    </submittedName>
</protein>
<reference evidence="1" key="1">
    <citation type="submission" date="2018-05" db="EMBL/GenBank/DDBJ databases">
        <authorList>
            <person name="Lanie J.A."/>
            <person name="Ng W.-L."/>
            <person name="Kazmierczak K.M."/>
            <person name="Andrzejewski T.M."/>
            <person name="Davidsen T.M."/>
            <person name="Wayne K.J."/>
            <person name="Tettelin H."/>
            <person name="Glass J.I."/>
            <person name="Rusch D."/>
            <person name="Podicherti R."/>
            <person name="Tsui H.-C.T."/>
            <person name="Winkler M.E."/>
        </authorList>
    </citation>
    <scope>NUCLEOTIDE SEQUENCE</scope>
</reference>
<proteinExistence type="predicted"/>